<feature type="region of interest" description="Disordered" evidence="1">
    <location>
        <begin position="123"/>
        <end position="169"/>
    </location>
</feature>
<feature type="region of interest" description="Disordered" evidence="1">
    <location>
        <begin position="185"/>
        <end position="240"/>
    </location>
</feature>
<organism evidence="3 4">
    <name type="scientific">Aaosphaeria arxii CBS 175.79</name>
    <dbReference type="NCBI Taxonomy" id="1450172"/>
    <lineage>
        <taxon>Eukaryota</taxon>
        <taxon>Fungi</taxon>
        <taxon>Dikarya</taxon>
        <taxon>Ascomycota</taxon>
        <taxon>Pezizomycotina</taxon>
        <taxon>Dothideomycetes</taxon>
        <taxon>Pleosporomycetidae</taxon>
        <taxon>Pleosporales</taxon>
        <taxon>Pleosporales incertae sedis</taxon>
        <taxon>Aaosphaeria</taxon>
    </lineage>
</organism>
<feature type="signal peptide" evidence="2">
    <location>
        <begin position="1"/>
        <end position="24"/>
    </location>
</feature>
<dbReference type="Proteomes" id="UP000799778">
    <property type="component" value="Unassembled WGS sequence"/>
</dbReference>
<dbReference type="RefSeq" id="XP_033383108.1">
    <property type="nucleotide sequence ID" value="XM_033532133.1"/>
</dbReference>
<feature type="compositionally biased region" description="Low complexity" evidence="1">
    <location>
        <begin position="196"/>
        <end position="216"/>
    </location>
</feature>
<evidence type="ECO:0000313" key="4">
    <source>
        <dbReference type="Proteomes" id="UP000799778"/>
    </source>
</evidence>
<gene>
    <name evidence="3" type="ORF">BU24DRAFT_463526</name>
</gene>
<evidence type="ECO:0000256" key="1">
    <source>
        <dbReference type="SAM" id="MobiDB-lite"/>
    </source>
</evidence>
<keyword evidence="2" id="KW-0732">Signal</keyword>
<dbReference type="GeneID" id="54289530"/>
<name>A0A6A5XPE1_9PLEO</name>
<reference evidence="3" key="1">
    <citation type="journal article" date="2020" name="Stud. Mycol.">
        <title>101 Dothideomycetes genomes: a test case for predicting lifestyles and emergence of pathogens.</title>
        <authorList>
            <person name="Haridas S."/>
            <person name="Albert R."/>
            <person name="Binder M."/>
            <person name="Bloem J."/>
            <person name="Labutti K."/>
            <person name="Salamov A."/>
            <person name="Andreopoulos B."/>
            <person name="Baker S."/>
            <person name="Barry K."/>
            <person name="Bills G."/>
            <person name="Bluhm B."/>
            <person name="Cannon C."/>
            <person name="Castanera R."/>
            <person name="Culley D."/>
            <person name="Daum C."/>
            <person name="Ezra D."/>
            <person name="Gonzalez J."/>
            <person name="Henrissat B."/>
            <person name="Kuo A."/>
            <person name="Liang C."/>
            <person name="Lipzen A."/>
            <person name="Lutzoni F."/>
            <person name="Magnuson J."/>
            <person name="Mondo S."/>
            <person name="Nolan M."/>
            <person name="Ohm R."/>
            <person name="Pangilinan J."/>
            <person name="Park H.-J."/>
            <person name="Ramirez L."/>
            <person name="Alfaro M."/>
            <person name="Sun H."/>
            <person name="Tritt A."/>
            <person name="Yoshinaga Y."/>
            <person name="Zwiers L.-H."/>
            <person name="Turgeon B."/>
            <person name="Goodwin S."/>
            <person name="Spatafora J."/>
            <person name="Crous P."/>
            <person name="Grigoriev I."/>
        </authorList>
    </citation>
    <scope>NUCLEOTIDE SEQUENCE</scope>
    <source>
        <strain evidence="3">CBS 175.79</strain>
    </source>
</reference>
<feature type="compositionally biased region" description="Polar residues" evidence="1">
    <location>
        <begin position="185"/>
        <end position="195"/>
    </location>
</feature>
<evidence type="ECO:0000313" key="3">
    <source>
        <dbReference type="EMBL" id="KAF2014769.1"/>
    </source>
</evidence>
<sequence length="263" mass="26487">MARSSTTSIWRTLIMSALVPVGVAVTNSPVSLSNFIPRIENLPSQCQSVYTRTIQGCTQTDFTSSSGCSSSCLNGLVTITREVNRSCANVDVPETSIIGVFLLGLGIPSLCPNAVVTTIAATSAAPTQQPPPPQTSSSEDDGDDVTTTTTSSAAAVTSTSSGIAVDPSIPTDTTLATSIATTAVQSANPPSETGNQDAQSSPATSAAAPQQTADTQKSNAESGGGSPFDVVAEGGAAPPSERIGSKVALSCILGTALLFTIFL</sequence>
<feature type="chain" id="PRO_5025504652" description="Extracellular membrane protein CFEM domain-containing protein" evidence="2">
    <location>
        <begin position="25"/>
        <end position="263"/>
    </location>
</feature>
<dbReference type="OrthoDB" id="5427833at2759"/>
<evidence type="ECO:0000256" key="2">
    <source>
        <dbReference type="SAM" id="SignalP"/>
    </source>
</evidence>
<feature type="compositionally biased region" description="Low complexity" evidence="1">
    <location>
        <begin position="145"/>
        <end position="162"/>
    </location>
</feature>
<dbReference type="AlphaFoldDB" id="A0A6A5XPE1"/>
<proteinExistence type="predicted"/>
<protein>
    <recommendedName>
        <fullName evidence="5">Extracellular membrane protein CFEM domain-containing protein</fullName>
    </recommendedName>
</protein>
<keyword evidence="4" id="KW-1185">Reference proteome</keyword>
<evidence type="ECO:0008006" key="5">
    <source>
        <dbReference type="Google" id="ProtNLM"/>
    </source>
</evidence>
<accession>A0A6A5XPE1</accession>
<dbReference type="EMBL" id="ML978070">
    <property type="protein sequence ID" value="KAF2014769.1"/>
    <property type="molecule type" value="Genomic_DNA"/>
</dbReference>